<dbReference type="AlphaFoldDB" id="A0A382SWY9"/>
<accession>A0A382SWY9</accession>
<dbReference type="SUPFAM" id="SSF53649">
    <property type="entry name" value="Alkaline phosphatase-like"/>
    <property type="match status" value="1"/>
</dbReference>
<dbReference type="EMBL" id="UINC01132220">
    <property type="protein sequence ID" value="SVD14396.1"/>
    <property type="molecule type" value="Genomic_DNA"/>
</dbReference>
<sequence length="136" mass="14759">MIKHCGEVDKPVAGLLKDLSQRGLLDETLIVWASEMGRTPFVNSPNPGKTPGREHNSYGLCMWMAGGNVKPGSTAGATDEYSLRSAGEGEPIRVRDVHATILNLMGMRDTELTYQHAGRIRKLTDIGGKVLNELIA</sequence>
<evidence type="ECO:0008006" key="2">
    <source>
        <dbReference type="Google" id="ProtNLM"/>
    </source>
</evidence>
<protein>
    <recommendedName>
        <fullName evidence="2">DUF1501 domain-containing protein</fullName>
    </recommendedName>
</protein>
<dbReference type="InterPro" id="IPR017850">
    <property type="entry name" value="Alkaline_phosphatase_core_sf"/>
</dbReference>
<dbReference type="PANTHER" id="PTHR43737">
    <property type="entry name" value="BLL7424 PROTEIN"/>
    <property type="match status" value="1"/>
</dbReference>
<reference evidence="1" key="1">
    <citation type="submission" date="2018-05" db="EMBL/GenBank/DDBJ databases">
        <authorList>
            <person name="Lanie J.A."/>
            <person name="Ng W.-L."/>
            <person name="Kazmierczak K.M."/>
            <person name="Andrzejewski T.M."/>
            <person name="Davidsen T.M."/>
            <person name="Wayne K.J."/>
            <person name="Tettelin H."/>
            <person name="Glass J.I."/>
            <person name="Rusch D."/>
            <person name="Podicherti R."/>
            <person name="Tsui H.-C.T."/>
            <person name="Winkler M.E."/>
        </authorList>
    </citation>
    <scope>NUCLEOTIDE SEQUENCE</scope>
</reference>
<organism evidence="1">
    <name type="scientific">marine metagenome</name>
    <dbReference type="NCBI Taxonomy" id="408172"/>
    <lineage>
        <taxon>unclassified sequences</taxon>
        <taxon>metagenomes</taxon>
        <taxon>ecological metagenomes</taxon>
    </lineage>
</organism>
<proteinExistence type="predicted"/>
<dbReference type="InterPro" id="IPR010869">
    <property type="entry name" value="DUF1501"/>
</dbReference>
<dbReference type="PANTHER" id="PTHR43737:SF1">
    <property type="entry name" value="DUF1501 DOMAIN-CONTAINING PROTEIN"/>
    <property type="match status" value="1"/>
</dbReference>
<evidence type="ECO:0000313" key="1">
    <source>
        <dbReference type="EMBL" id="SVD14396.1"/>
    </source>
</evidence>
<dbReference type="Gene3D" id="3.40.720.10">
    <property type="entry name" value="Alkaline Phosphatase, subunit A"/>
    <property type="match status" value="1"/>
</dbReference>
<name>A0A382SWY9_9ZZZZ</name>
<dbReference type="Pfam" id="PF07394">
    <property type="entry name" value="DUF1501"/>
    <property type="match status" value="1"/>
</dbReference>
<gene>
    <name evidence="1" type="ORF">METZ01_LOCUS367250</name>
</gene>